<name>A0A438I209_VITVI</name>
<gene>
    <name evidence="2" type="ORF">CK203_046394</name>
</gene>
<comment type="caution">
    <text evidence="2">The sequence shown here is derived from an EMBL/GenBank/DDBJ whole genome shotgun (WGS) entry which is preliminary data.</text>
</comment>
<dbReference type="AlphaFoldDB" id="A0A438I209"/>
<evidence type="ECO:0000313" key="2">
    <source>
        <dbReference type="EMBL" id="RVW90758.1"/>
    </source>
</evidence>
<reference evidence="2 3" key="1">
    <citation type="journal article" date="2018" name="PLoS Genet.">
        <title>Population sequencing reveals clonal diversity and ancestral inbreeding in the grapevine cultivar Chardonnay.</title>
        <authorList>
            <person name="Roach M.J."/>
            <person name="Johnson D.L."/>
            <person name="Bohlmann J."/>
            <person name="van Vuuren H.J."/>
            <person name="Jones S.J."/>
            <person name="Pretorius I.S."/>
            <person name="Schmidt S.A."/>
            <person name="Borneman A.R."/>
        </authorList>
    </citation>
    <scope>NUCLEOTIDE SEQUENCE [LARGE SCALE GENOMIC DNA]</scope>
    <source>
        <strain evidence="3">cv. Chardonnay</strain>
        <tissue evidence="2">Leaf</tissue>
    </source>
</reference>
<protein>
    <submittedName>
        <fullName evidence="2">Uncharacterized protein</fullName>
    </submittedName>
</protein>
<dbReference type="Proteomes" id="UP000288805">
    <property type="component" value="Unassembled WGS sequence"/>
</dbReference>
<evidence type="ECO:0000256" key="1">
    <source>
        <dbReference type="SAM" id="MobiDB-lite"/>
    </source>
</evidence>
<organism evidence="2 3">
    <name type="scientific">Vitis vinifera</name>
    <name type="common">Grape</name>
    <dbReference type="NCBI Taxonomy" id="29760"/>
    <lineage>
        <taxon>Eukaryota</taxon>
        <taxon>Viridiplantae</taxon>
        <taxon>Streptophyta</taxon>
        <taxon>Embryophyta</taxon>
        <taxon>Tracheophyta</taxon>
        <taxon>Spermatophyta</taxon>
        <taxon>Magnoliopsida</taxon>
        <taxon>eudicotyledons</taxon>
        <taxon>Gunneridae</taxon>
        <taxon>Pentapetalae</taxon>
        <taxon>rosids</taxon>
        <taxon>Vitales</taxon>
        <taxon>Vitaceae</taxon>
        <taxon>Viteae</taxon>
        <taxon>Vitis</taxon>
    </lineage>
</organism>
<dbReference type="EMBL" id="QGNW01000152">
    <property type="protein sequence ID" value="RVW90758.1"/>
    <property type="molecule type" value="Genomic_DNA"/>
</dbReference>
<evidence type="ECO:0000313" key="3">
    <source>
        <dbReference type="Proteomes" id="UP000288805"/>
    </source>
</evidence>
<feature type="region of interest" description="Disordered" evidence="1">
    <location>
        <begin position="77"/>
        <end position="100"/>
    </location>
</feature>
<accession>A0A438I209</accession>
<proteinExistence type="predicted"/>
<sequence length="100" mass="11466">MLNQDTRAEGRGRVARIQRRLLVVEVEKWIMQYQTCMNQGKRNNVEGMVEEEGLVDWINDCNLQSWSYNLKEIGSTSREESESPGCAEEFQGNGVRIAAQ</sequence>